<sequence precursor="true">MILRPALTTAVVLSRAAVAIVVALAAQADAQPLPADPPVAPAPQPATAGDGHDAAEPAPAIGEKWVRLQRDADGQPVALQTAIVRYTGRWHGDPVEVDLIGAVHVGDPAYYQDLNRRFTKYDALLFELVAPQGTVIPKGTRADTRHPLGAMQGGMKTILELEHQLEQVDYTRANFVHADMSPEEFFETMQDRDEGVLQMFMRMMGQSIAAQSEQQAEGQSADAEILMALFAKDRARRLKIVMAKQFHQMEGLLSSFGGEEGSTIITERNKKALAVLKDQLDMHRRRVGVFYGAGHLADMHERIVGEFGLQPEGVTWLTAWDLKKQ</sequence>
<protein>
    <recommendedName>
        <fullName evidence="5">TraB family protein</fullName>
    </recommendedName>
</protein>
<accession>A0A5C5YS69</accession>
<name>A0A5C5YS69_9BACT</name>
<reference evidence="3 4" key="1">
    <citation type="submission" date="2019-02" db="EMBL/GenBank/DDBJ databases">
        <title>Deep-cultivation of Planctomycetes and their phenomic and genomic characterization uncovers novel biology.</title>
        <authorList>
            <person name="Wiegand S."/>
            <person name="Jogler M."/>
            <person name="Boedeker C."/>
            <person name="Pinto D."/>
            <person name="Vollmers J."/>
            <person name="Rivas-Marin E."/>
            <person name="Kohn T."/>
            <person name="Peeters S.H."/>
            <person name="Heuer A."/>
            <person name="Rast P."/>
            <person name="Oberbeckmann S."/>
            <person name="Bunk B."/>
            <person name="Jeske O."/>
            <person name="Meyerdierks A."/>
            <person name="Storesund J.E."/>
            <person name="Kallscheuer N."/>
            <person name="Luecker S."/>
            <person name="Lage O.M."/>
            <person name="Pohl T."/>
            <person name="Merkel B.J."/>
            <person name="Hornburger P."/>
            <person name="Mueller R.-W."/>
            <person name="Bruemmer F."/>
            <person name="Labrenz M."/>
            <person name="Spormann A.M."/>
            <person name="Op Den Camp H."/>
            <person name="Overmann J."/>
            <person name="Amann R."/>
            <person name="Jetten M.S.M."/>
            <person name="Mascher T."/>
            <person name="Medema M.H."/>
            <person name="Devos D.P."/>
            <person name="Kaster A.-K."/>
            <person name="Ovreas L."/>
            <person name="Rohde M."/>
            <person name="Galperin M.Y."/>
            <person name="Jogler C."/>
        </authorList>
    </citation>
    <scope>NUCLEOTIDE SEQUENCE [LARGE SCALE GENOMIC DNA]</scope>
    <source>
        <strain evidence="3 4">Pla123a</strain>
    </source>
</reference>
<dbReference type="PANTHER" id="PTHR35757">
    <property type="entry name" value="THERMOSOME SUBUNIT GAMMA"/>
    <property type="match status" value="1"/>
</dbReference>
<gene>
    <name evidence="3" type="ORF">Pla123a_15020</name>
</gene>
<evidence type="ECO:0000256" key="2">
    <source>
        <dbReference type="SAM" id="SignalP"/>
    </source>
</evidence>
<evidence type="ECO:0008006" key="5">
    <source>
        <dbReference type="Google" id="ProtNLM"/>
    </source>
</evidence>
<evidence type="ECO:0000313" key="3">
    <source>
        <dbReference type="EMBL" id="TWT77706.1"/>
    </source>
</evidence>
<comment type="caution">
    <text evidence="3">The sequence shown here is derived from an EMBL/GenBank/DDBJ whole genome shotgun (WGS) entry which is preliminary data.</text>
</comment>
<keyword evidence="4" id="KW-1185">Reference proteome</keyword>
<organism evidence="3 4">
    <name type="scientific">Posidoniimonas polymericola</name>
    <dbReference type="NCBI Taxonomy" id="2528002"/>
    <lineage>
        <taxon>Bacteria</taxon>
        <taxon>Pseudomonadati</taxon>
        <taxon>Planctomycetota</taxon>
        <taxon>Planctomycetia</taxon>
        <taxon>Pirellulales</taxon>
        <taxon>Lacipirellulaceae</taxon>
        <taxon>Posidoniimonas</taxon>
    </lineage>
</organism>
<dbReference type="PANTHER" id="PTHR35757:SF1">
    <property type="entry name" value="THERMOSOME SUBUNIT GAMMA"/>
    <property type="match status" value="1"/>
</dbReference>
<feature type="signal peptide" evidence="2">
    <location>
        <begin position="1"/>
        <end position="30"/>
    </location>
</feature>
<evidence type="ECO:0000313" key="4">
    <source>
        <dbReference type="Proteomes" id="UP000318478"/>
    </source>
</evidence>
<feature type="chain" id="PRO_5022729135" description="TraB family protein" evidence="2">
    <location>
        <begin position="31"/>
        <end position="325"/>
    </location>
</feature>
<dbReference type="EMBL" id="SJPO01000003">
    <property type="protein sequence ID" value="TWT77706.1"/>
    <property type="molecule type" value="Genomic_DNA"/>
</dbReference>
<proteinExistence type="predicted"/>
<keyword evidence="2" id="KW-0732">Signal</keyword>
<evidence type="ECO:0000256" key="1">
    <source>
        <dbReference type="SAM" id="MobiDB-lite"/>
    </source>
</evidence>
<dbReference type="Proteomes" id="UP000318478">
    <property type="component" value="Unassembled WGS sequence"/>
</dbReference>
<feature type="region of interest" description="Disordered" evidence="1">
    <location>
        <begin position="32"/>
        <end position="57"/>
    </location>
</feature>
<feature type="compositionally biased region" description="Pro residues" evidence="1">
    <location>
        <begin position="34"/>
        <end position="44"/>
    </location>
</feature>
<dbReference type="AlphaFoldDB" id="A0A5C5YS69"/>